<comment type="similarity">
    <text evidence="2 7">Belongs to the class-II DAHP synthase family.</text>
</comment>
<keyword evidence="3 7" id="KW-0028">Amino-acid biosynthesis</keyword>
<dbReference type="EC" id="2.5.1.54" evidence="7"/>
<dbReference type="PANTHER" id="PTHR21337:SF0">
    <property type="entry name" value="PHOSPHO-2-DEHYDRO-3-DEOXYHEPTONATE ALDOLASE"/>
    <property type="match status" value="1"/>
</dbReference>
<gene>
    <name evidence="8" type="ORF">CSSPJE1EN2_LOCUS4517</name>
</gene>
<dbReference type="InterPro" id="IPR002480">
    <property type="entry name" value="DAHP_synth_2"/>
</dbReference>
<name>A0ABP1AG46_9BRYO</name>
<evidence type="ECO:0000256" key="7">
    <source>
        <dbReference type="RuleBase" id="RU363071"/>
    </source>
</evidence>
<evidence type="ECO:0000256" key="2">
    <source>
        <dbReference type="ARBA" id="ARBA00008911"/>
    </source>
</evidence>
<keyword evidence="7" id="KW-0934">Plastid</keyword>
<keyword evidence="7" id="KW-0809">Transit peptide</keyword>
<evidence type="ECO:0000256" key="3">
    <source>
        <dbReference type="ARBA" id="ARBA00022605"/>
    </source>
</evidence>
<dbReference type="EMBL" id="OZ023713">
    <property type="protein sequence ID" value="CAK9861522.1"/>
    <property type="molecule type" value="Genomic_DNA"/>
</dbReference>
<keyword evidence="4 7" id="KW-0808">Transferase</keyword>
<dbReference type="Pfam" id="PF01474">
    <property type="entry name" value="DAHP_synth_2"/>
    <property type="match status" value="1"/>
</dbReference>
<dbReference type="Gene3D" id="3.20.20.70">
    <property type="entry name" value="Aldolase class I"/>
    <property type="match status" value="1"/>
</dbReference>
<dbReference type="InterPro" id="IPR013785">
    <property type="entry name" value="Aldolase_TIM"/>
</dbReference>
<comment type="subcellular location">
    <subcellularLocation>
        <location evidence="7">Plastid</location>
        <location evidence="7">Chloroplast</location>
    </subcellularLocation>
</comment>
<protein>
    <recommendedName>
        <fullName evidence="7">Phospho-2-dehydro-3-deoxyheptonate aldolase</fullName>
        <ecNumber evidence="7">2.5.1.54</ecNumber>
    </recommendedName>
</protein>
<dbReference type="PANTHER" id="PTHR21337">
    <property type="entry name" value="PHOSPHO-2-DEHYDRO-3-DEOXYHEPTONATE ALDOLASE 1, 2"/>
    <property type="match status" value="1"/>
</dbReference>
<accession>A0ABP1AG46</accession>
<reference evidence="8" key="1">
    <citation type="submission" date="2024-03" db="EMBL/GenBank/DDBJ databases">
        <authorList>
            <consortium name="ELIXIR-Norway"/>
            <consortium name="Elixir Norway"/>
        </authorList>
    </citation>
    <scope>NUCLEOTIDE SEQUENCE</scope>
</reference>
<evidence type="ECO:0000256" key="1">
    <source>
        <dbReference type="ARBA" id="ARBA00004688"/>
    </source>
</evidence>
<keyword evidence="9" id="KW-1185">Reference proteome</keyword>
<keyword evidence="5 7" id="KW-0057">Aromatic amino acid biosynthesis</keyword>
<dbReference type="SUPFAM" id="SSF51569">
    <property type="entry name" value="Aldolase"/>
    <property type="match status" value="1"/>
</dbReference>
<evidence type="ECO:0000256" key="4">
    <source>
        <dbReference type="ARBA" id="ARBA00022679"/>
    </source>
</evidence>
<comment type="catalytic activity">
    <reaction evidence="6 7">
        <text>D-erythrose 4-phosphate + phosphoenolpyruvate + H2O = 7-phospho-2-dehydro-3-deoxy-D-arabino-heptonate + phosphate</text>
        <dbReference type="Rhea" id="RHEA:14717"/>
        <dbReference type="ChEBI" id="CHEBI:15377"/>
        <dbReference type="ChEBI" id="CHEBI:16897"/>
        <dbReference type="ChEBI" id="CHEBI:43474"/>
        <dbReference type="ChEBI" id="CHEBI:58394"/>
        <dbReference type="ChEBI" id="CHEBI:58702"/>
        <dbReference type="EC" id="2.5.1.54"/>
    </reaction>
</comment>
<proteinExistence type="inferred from homology"/>
<evidence type="ECO:0000313" key="8">
    <source>
        <dbReference type="EMBL" id="CAK9861522.1"/>
    </source>
</evidence>
<keyword evidence="7" id="KW-0150">Chloroplast</keyword>
<evidence type="ECO:0000256" key="6">
    <source>
        <dbReference type="ARBA" id="ARBA00047508"/>
    </source>
</evidence>
<evidence type="ECO:0000256" key="5">
    <source>
        <dbReference type="ARBA" id="ARBA00023141"/>
    </source>
</evidence>
<comment type="pathway">
    <text evidence="1 7">Metabolic intermediate biosynthesis; chorismate biosynthesis; chorismate from D-erythrose 4-phosphate and phosphoenolpyruvate: step 1/7.</text>
</comment>
<organism evidence="8 9">
    <name type="scientific">Sphagnum jensenii</name>
    <dbReference type="NCBI Taxonomy" id="128206"/>
    <lineage>
        <taxon>Eukaryota</taxon>
        <taxon>Viridiplantae</taxon>
        <taxon>Streptophyta</taxon>
        <taxon>Embryophyta</taxon>
        <taxon>Bryophyta</taxon>
        <taxon>Sphagnophytina</taxon>
        <taxon>Sphagnopsida</taxon>
        <taxon>Sphagnales</taxon>
        <taxon>Sphagnaceae</taxon>
        <taxon>Sphagnum</taxon>
    </lineage>
</organism>
<evidence type="ECO:0000313" key="9">
    <source>
        <dbReference type="Proteomes" id="UP001497522"/>
    </source>
</evidence>
<dbReference type="Proteomes" id="UP001497522">
    <property type="component" value="Chromosome 12"/>
</dbReference>
<sequence>MGAEKLSEKFPALVLAVQNTTHIVTSFSDPMHGSTIKAASGLKTRRFDAILEPSLTAVYSYLKLTDFEMGQIISLVSTLRPENKSGVELALAATRDLG</sequence>